<proteinExistence type="predicted"/>
<gene>
    <name evidence="1" type="ORF">Pint_01671</name>
</gene>
<comment type="caution">
    <text evidence="1">The sequence shown here is derived from an EMBL/GenBank/DDBJ whole genome shotgun (WGS) entry which is preliminary data.</text>
</comment>
<sequence length="481" mass="55777">MTSPKSKTPIHPFQATVSNLSNRNVLSEVNLRLTPAQLAKFKKTCFGKLLDITLKFQGALVHCMLLREVAKSDVQPFEMWFDLLGHAIRFSYHEFGLVSGLRFAPIPCESSYHFKEVEEVHVKDKAGEIIVKRKEVEKHRLRDLYFKGRERIKLREYKEKFNELDFYNIDDDDAVKLALILVLELFLCGRDKRRLIHPFHMQLVDYLDQFNAYPWGTFCWAWTYKSLHDALSGRLNKYADRSAKKNNDCKYNLAGCPFIFQAWVYEAIPYCNGLYGVKKSLPSIPRIVTWNTSKTIEYRDVQLRLFAADNVDPLVELRASDSELEEDWFKLLQLYKPSELDIALACYGEDDIDQGATDIRSTEENTIDDVPVDQSRTHTADVGDGNVCADDHGDALLDKVPRTPIVHQASKKRPRPKPASEFMNHDDILESLFQRMEKHIDARIDARFQQMEDKFGAQLRDIQNQLRDIHEYVSKLQIPPQ</sequence>
<evidence type="ECO:0000313" key="1">
    <source>
        <dbReference type="EMBL" id="KAJ0052756.1"/>
    </source>
</evidence>
<organism evidence="1 2">
    <name type="scientific">Pistacia integerrima</name>
    <dbReference type="NCBI Taxonomy" id="434235"/>
    <lineage>
        <taxon>Eukaryota</taxon>
        <taxon>Viridiplantae</taxon>
        <taxon>Streptophyta</taxon>
        <taxon>Embryophyta</taxon>
        <taxon>Tracheophyta</taxon>
        <taxon>Spermatophyta</taxon>
        <taxon>Magnoliopsida</taxon>
        <taxon>eudicotyledons</taxon>
        <taxon>Gunneridae</taxon>
        <taxon>Pentapetalae</taxon>
        <taxon>rosids</taxon>
        <taxon>malvids</taxon>
        <taxon>Sapindales</taxon>
        <taxon>Anacardiaceae</taxon>
        <taxon>Pistacia</taxon>
    </lineage>
</organism>
<keyword evidence="2" id="KW-1185">Reference proteome</keyword>
<accession>A0ACC0ZIZ4</accession>
<protein>
    <submittedName>
        <fullName evidence="1">Uncharacterized protein</fullName>
    </submittedName>
</protein>
<reference evidence="2" key="1">
    <citation type="journal article" date="2023" name="G3 (Bethesda)">
        <title>Genome assembly and association tests identify interacting loci associated with vigor, precocity, and sex in interspecific pistachio rootstocks.</title>
        <authorList>
            <person name="Palmer W."/>
            <person name="Jacygrad E."/>
            <person name="Sagayaradj S."/>
            <person name="Cavanaugh K."/>
            <person name="Han R."/>
            <person name="Bertier L."/>
            <person name="Beede B."/>
            <person name="Kafkas S."/>
            <person name="Golino D."/>
            <person name="Preece J."/>
            <person name="Michelmore R."/>
        </authorList>
    </citation>
    <scope>NUCLEOTIDE SEQUENCE [LARGE SCALE GENOMIC DNA]</scope>
</reference>
<evidence type="ECO:0000313" key="2">
    <source>
        <dbReference type="Proteomes" id="UP001163603"/>
    </source>
</evidence>
<dbReference type="Proteomes" id="UP001163603">
    <property type="component" value="Chromosome 1"/>
</dbReference>
<name>A0ACC0ZIZ4_9ROSI</name>
<dbReference type="EMBL" id="CM047736">
    <property type="protein sequence ID" value="KAJ0052756.1"/>
    <property type="molecule type" value="Genomic_DNA"/>
</dbReference>